<dbReference type="PANTHER" id="PTHR34796">
    <property type="entry name" value="EXPRESSED PROTEIN"/>
    <property type="match status" value="1"/>
</dbReference>
<dbReference type="EMBL" id="JAMQON010000007">
    <property type="protein sequence ID" value="MDS0261508.1"/>
    <property type="molecule type" value="Genomic_DNA"/>
</dbReference>
<name>A0ABU2FGX5_9EURY</name>
<dbReference type="Proteomes" id="UP001259659">
    <property type="component" value="Unassembled WGS sequence"/>
</dbReference>
<dbReference type="Pfam" id="PF03745">
    <property type="entry name" value="DUF309"/>
    <property type="match status" value="1"/>
</dbReference>
<dbReference type="InterPro" id="IPR023203">
    <property type="entry name" value="TTHA0068_sf"/>
</dbReference>
<keyword evidence="2" id="KW-1185">Reference proteome</keyword>
<organism evidence="1 2">
    <name type="scientific">Haloarcula saliterrae</name>
    <dbReference type="NCBI Taxonomy" id="2950534"/>
    <lineage>
        <taxon>Archaea</taxon>
        <taxon>Methanobacteriati</taxon>
        <taxon>Methanobacteriota</taxon>
        <taxon>Stenosarchaea group</taxon>
        <taxon>Halobacteria</taxon>
        <taxon>Halobacteriales</taxon>
        <taxon>Haloarculaceae</taxon>
        <taxon>Haloarcula</taxon>
    </lineage>
</organism>
<sequence length="203" mass="22732">MDAHLRAGIAVYNAGRFHAAHDAWEDRWLDLDDGDDERFLHGLIQFTAVVHHASEENWSGAQGLAESAGEYLADLPADYRGVNLDDVRPFLEHVAEDLDAVDWDNPPKLTHEGTTVSYADLDFEATAVAAEVLSEADGYDEAVVEDALDYARRELDDRGEGRFVGQLFAFVQEAENRPFVYAHLSNHVERERQKDDDVAGLFD</sequence>
<accession>A0ABU2FGX5</accession>
<gene>
    <name evidence="1" type="ORF">NDI56_19080</name>
</gene>
<dbReference type="Gene3D" id="1.10.3450.10">
    <property type="entry name" value="TTHA0068-like"/>
    <property type="match status" value="1"/>
</dbReference>
<evidence type="ECO:0000313" key="1">
    <source>
        <dbReference type="EMBL" id="MDS0261508.1"/>
    </source>
</evidence>
<protein>
    <submittedName>
        <fullName evidence="1">DUF309 domain-containing protein</fullName>
    </submittedName>
</protein>
<evidence type="ECO:0000313" key="2">
    <source>
        <dbReference type="Proteomes" id="UP001259659"/>
    </source>
</evidence>
<comment type="caution">
    <text evidence="1">The sequence shown here is derived from an EMBL/GenBank/DDBJ whole genome shotgun (WGS) entry which is preliminary data.</text>
</comment>
<dbReference type="PANTHER" id="PTHR34796:SF1">
    <property type="entry name" value="EXPRESSED PROTEIN"/>
    <property type="match status" value="1"/>
</dbReference>
<proteinExistence type="predicted"/>
<reference evidence="1 2" key="1">
    <citation type="submission" date="2022-06" db="EMBL/GenBank/DDBJ databases">
        <title>Haloarcula sp. a new haloarchaeum isolate from saline soil.</title>
        <authorList>
            <person name="Strakova D."/>
            <person name="Galisteo C."/>
            <person name="Sanchez-Porro C."/>
            <person name="Ventosa A."/>
        </authorList>
    </citation>
    <scope>NUCLEOTIDE SEQUENCE [LARGE SCALE GENOMIC DNA]</scope>
    <source>
        <strain evidence="1 2">S1CR25-12</strain>
    </source>
</reference>
<dbReference type="RefSeq" id="WP_310921370.1">
    <property type="nucleotide sequence ID" value="NZ_JAMQON010000007.1"/>
</dbReference>
<dbReference type="SUPFAM" id="SSF140663">
    <property type="entry name" value="TTHA0068-like"/>
    <property type="match status" value="1"/>
</dbReference>
<dbReference type="InterPro" id="IPR005500">
    <property type="entry name" value="DUF309"/>
</dbReference>